<dbReference type="InterPro" id="IPR006194">
    <property type="entry name" value="Gly-tRNA-synth_heterodimer"/>
</dbReference>
<dbReference type="PRINTS" id="PR01045">
    <property type="entry name" value="TRNASYNTHGB"/>
</dbReference>
<evidence type="ECO:0000256" key="7">
    <source>
        <dbReference type="ARBA" id="ARBA00047937"/>
    </source>
</evidence>
<evidence type="ECO:0000256" key="2">
    <source>
        <dbReference type="ARBA" id="ARBA00022598"/>
    </source>
</evidence>
<dbReference type="NCBIfam" id="TIGR00211">
    <property type="entry name" value="glyS"/>
    <property type="match status" value="1"/>
</dbReference>
<evidence type="ECO:0000256" key="3">
    <source>
        <dbReference type="ARBA" id="ARBA00022741"/>
    </source>
</evidence>
<name>A0ABN7M5Y2_9BACT</name>
<evidence type="ECO:0000256" key="8">
    <source>
        <dbReference type="HAMAP-Rule" id="MF_00255"/>
    </source>
</evidence>
<dbReference type="PROSITE" id="PS50861">
    <property type="entry name" value="AA_TRNA_LIGASE_II_GLYAB"/>
    <property type="match status" value="1"/>
</dbReference>
<evidence type="ECO:0000256" key="6">
    <source>
        <dbReference type="ARBA" id="ARBA00023146"/>
    </source>
</evidence>
<keyword evidence="3 8" id="KW-0547">Nucleotide-binding</keyword>
<comment type="catalytic activity">
    <reaction evidence="7 8">
        <text>tRNA(Gly) + glycine + ATP = glycyl-tRNA(Gly) + AMP + diphosphate</text>
        <dbReference type="Rhea" id="RHEA:16013"/>
        <dbReference type="Rhea" id="RHEA-COMP:9664"/>
        <dbReference type="Rhea" id="RHEA-COMP:9683"/>
        <dbReference type="ChEBI" id="CHEBI:30616"/>
        <dbReference type="ChEBI" id="CHEBI:33019"/>
        <dbReference type="ChEBI" id="CHEBI:57305"/>
        <dbReference type="ChEBI" id="CHEBI:78442"/>
        <dbReference type="ChEBI" id="CHEBI:78522"/>
        <dbReference type="ChEBI" id="CHEBI:456215"/>
        <dbReference type="EC" id="6.1.1.14"/>
    </reaction>
</comment>
<keyword evidence="4 8" id="KW-0067">ATP-binding</keyword>
<feature type="region of interest" description="Disordered" evidence="9">
    <location>
        <begin position="1"/>
        <end position="25"/>
    </location>
</feature>
<gene>
    <name evidence="8 10" type="primary">glyS</name>
    <name evidence="10" type="ORF">NSPZN2_50147</name>
</gene>
<keyword evidence="6 8" id="KW-0030">Aminoacyl-tRNA synthetase</keyword>
<keyword evidence="11" id="KW-1185">Reference proteome</keyword>
<comment type="similarity">
    <text evidence="1 8">Belongs to the class-II aminoacyl-tRNA synthetase family.</text>
</comment>
<dbReference type="Pfam" id="PF02092">
    <property type="entry name" value="tRNA_synt_2f"/>
    <property type="match status" value="1"/>
</dbReference>
<dbReference type="PANTHER" id="PTHR30075:SF2">
    <property type="entry name" value="GLYCINE--TRNA LIGASE, CHLOROPLASTIC_MITOCHONDRIAL 2"/>
    <property type="match status" value="1"/>
</dbReference>
<keyword evidence="5 8" id="KW-0648">Protein biosynthesis</keyword>
<dbReference type="GO" id="GO:0004820">
    <property type="term" value="F:glycine-tRNA ligase activity"/>
    <property type="evidence" value="ECO:0007669"/>
    <property type="project" value="UniProtKB-EC"/>
</dbReference>
<dbReference type="EMBL" id="CAJNBJ010000018">
    <property type="protein sequence ID" value="CAE6786754.1"/>
    <property type="molecule type" value="Genomic_DNA"/>
</dbReference>
<dbReference type="PANTHER" id="PTHR30075">
    <property type="entry name" value="GLYCYL-TRNA SYNTHETASE"/>
    <property type="match status" value="1"/>
</dbReference>
<evidence type="ECO:0000256" key="1">
    <source>
        <dbReference type="ARBA" id="ARBA00008226"/>
    </source>
</evidence>
<comment type="subunit">
    <text evidence="8">Tetramer of two alpha and two beta subunits.</text>
</comment>
<dbReference type="SUPFAM" id="SSF109604">
    <property type="entry name" value="HD-domain/PDEase-like"/>
    <property type="match status" value="1"/>
</dbReference>
<evidence type="ECO:0000256" key="4">
    <source>
        <dbReference type="ARBA" id="ARBA00022840"/>
    </source>
</evidence>
<keyword evidence="2 8" id="KW-0436">Ligase</keyword>
<dbReference type="HAMAP" id="MF_00255">
    <property type="entry name" value="Gly_tRNA_synth_beta"/>
    <property type="match status" value="1"/>
</dbReference>
<comment type="subcellular location">
    <subcellularLocation>
        <location evidence="8">Cytoplasm</location>
    </subcellularLocation>
</comment>
<evidence type="ECO:0000313" key="11">
    <source>
        <dbReference type="Proteomes" id="UP000675880"/>
    </source>
</evidence>
<dbReference type="RefSeq" id="WP_213043738.1">
    <property type="nucleotide sequence ID" value="NZ_CAJNBJ010000018.1"/>
</dbReference>
<proteinExistence type="inferred from homology"/>
<dbReference type="InterPro" id="IPR015944">
    <property type="entry name" value="Gly-tRNA-synth_bsu"/>
</dbReference>
<accession>A0ABN7M5Y2</accession>
<evidence type="ECO:0000313" key="10">
    <source>
        <dbReference type="EMBL" id="CAE6786754.1"/>
    </source>
</evidence>
<keyword evidence="8" id="KW-0963">Cytoplasm</keyword>
<dbReference type="EC" id="6.1.1.14" evidence="8"/>
<dbReference type="Proteomes" id="UP000675880">
    <property type="component" value="Unassembled WGS sequence"/>
</dbReference>
<comment type="caution">
    <text evidence="10">The sequence shown here is derived from an EMBL/GenBank/DDBJ whole genome shotgun (WGS) entry which is preliminary data.</text>
</comment>
<feature type="compositionally biased region" description="Basic residues" evidence="9">
    <location>
        <begin position="1"/>
        <end position="16"/>
    </location>
</feature>
<organism evidence="10 11">
    <name type="scientific">Nitrospira defluvii</name>
    <dbReference type="NCBI Taxonomy" id="330214"/>
    <lineage>
        <taxon>Bacteria</taxon>
        <taxon>Pseudomonadati</taxon>
        <taxon>Nitrospirota</taxon>
        <taxon>Nitrospiria</taxon>
        <taxon>Nitrospirales</taxon>
        <taxon>Nitrospiraceae</taxon>
        <taxon>Nitrospira</taxon>
    </lineage>
</organism>
<evidence type="ECO:0000256" key="9">
    <source>
        <dbReference type="SAM" id="MobiDB-lite"/>
    </source>
</evidence>
<sequence length="733" mass="80503">MPTKKPKTKTASRVKKPASASRAKTPATTELLLEIGTEELPYQFVAPALRALQQGAETLLKDLRLTHDSVRTMGTPRRLVLLVEGLAKQQASAVTEAMGPSKAVAFDQSGQPTRAAIGFAAGQGIPVEALEIRQTPKGEYLFAVKQEKGQPVASVLTQALPQLLAKLSFPKAMQWNQTGVRFARPVRWLVALCGGKVLPIHFATIKAGNLSQGHRVLGVKVSSPKGFPVKSIAHYVKETERHSVIVDQDRRRAMIVDQLASLAKSARGHVHQDDELLEQAVYMVECPLTILGSFKPHYLSLPKEILMTSMKEHQGYFSLVDSKGALLPNFLAVTNMKLSNMQLIREGNERVLAARLADAKFFFDEDRKTSLADRVAKQLAVTFHQKLGSLHQKTQRVVAMAEFLAAQVGDEQFRQACRRAAELSKADLLTGIVGEFPTLQGIMGGEYAAHDGESPVVSAAIREQYMPRAMEGELPESLAGKVLSLADRLDSIAGFFLVGLIPSGSEDPFALRRHATAIVRIVIESGLRVNLAQVVQTAQEVLAGQNVTAAPQTGKGGAPDVISFLFERVRFYGKSTHQLRDDVMEAVLKSVDRGSIDIVDLFDKMKALQQITVRAEFDPLIVGFKRAHRLTEKEQWDRKPVDSGLFREPAETALHHTVQNSHEDYRAAMGHGQYGQALDVLVRMKGSIDDFFNAVMVNSEDPAIRGNRLSLLKEVDDLFMSFADFSQIVVQGT</sequence>
<protein>
    <recommendedName>
        <fullName evidence="8">Glycine--tRNA ligase beta subunit</fullName>
        <ecNumber evidence="8">6.1.1.14</ecNumber>
    </recommendedName>
    <alternativeName>
        <fullName evidence="8">Glycyl-tRNA synthetase beta subunit</fullName>
        <shortName evidence="8">GlyRS</shortName>
    </alternativeName>
</protein>
<evidence type="ECO:0000256" key="5">
    <source>
        <dbReference type="ARBA" id="ARBA00022917"/>
    </source>
</evidence>
<reference evidence="10 11" key="1">
    <citation type="submission" date="2021-02" db="EMBL/GenBank/DDBJ databases">
        <authorList>
            <person name="Han P."/>
        </authorList>
    </citation>
    <scope>NUCLEOTIDE SEQUENCE [LARGE SCALE GENOMIC DNA]</scope>
    <source>
        <strain evidence="10">Candidatus Nitrospira sp. ZN2</strain>
    </source>
</reference>